<dbReference type="InterPro" id="IPR023586">
    <property type="entry name" value="Ile-tRNA-ligase_type2"/>
</dbReference>
<sequence>MEISMEILELSRRVRQDSNIKGRKPVKEMMIYSEAPITDSTIQPILEELNARSIRIIKKEDRPVKITTTVDKSVSAPILKKEIAGFERYVSDEKNLETLLLETEGHNYNGVVLPPESVIFSEIVMDGFMLASSEKGDLTLYLNTEINDDLELEGLSREIIRRLQVMRKELLLEYTDNVKVTYSSDENVKTAINRFKEKIMSEVQAISIEFDGNINGRRWDIDGINIRIKIDKVK</sequence>
<protein>
    <submittedName>
        <fullName evidence="1">Isoleucyl-tRNA synthetase</fullName>
    </submittedName>
</protein>
<dbReference type="AlphaFoldDB" id="T0YVA1"/>
<reference evidence="1" key="1">
    <citation type="submission" date="2013-08" db="EMBL/GenBank/DDBJ databases">
        <authorList>
            <person name="Mendez C."/>
            <person name="Richter M."/>
            <person name="Ferrer M."/>
            <person name="Sanchez J."/>
        </authorList>
    </citation>
    <scope>NUCLEOTIDE SEQUENCE</scope>
</reference>
<keyword evidence="1" id="KW-0030">Aminoacyl-tRNA synthetase</keyword>
<comment type="caution">
    <text evidence="1">The sequence shown here is derived from an EMBL/GenBank/DDBJ whole genome shotgun (WGS) entry which is preliminary data.</text>
</comment>
<dbReference type="SUPFAM" id="SSF47323">
    <property type="entry name" value="Anticodon-binding domain of a subclass of class I aminoacyl-tRNA synthetases"/>
    <property type="match status" value="1"/>
</dbReference>
<keyword evidence="1" id="KW-0436">Ligase</keyword>
<dbReference type="EMBL" id="AUZX01012366">
    <property type="protein sequence ID" value="EQD39501.1"/>
    <property type="molecule type" value="Genomic_DNA"/>
</dbReference>
<name>T0YVA1_9ZZZZ</name>
<reference evidence="1" key="2">
    <citation type="journal article" date="2014" name="ISME J.">
        <title>Microbial stratification in low pH oxic and suboxic macroscopic growths along an acid mine drainage.</title>
        <authorList>
            <person name="Mendez-Garcia C."/>
            <person name="Mesa V."/>
            <person name="Sprenger R.R."/>
            <person name="Richter M."/>
            <person name="Diez M.S."/>
            <person name="Solano J."/>
            <person name="Bargiela R."/>
            <person name="Golyshina O.V."/>
            <person name="Manteca A."/>
            <person name="Ramos J.L."/>
            <person name="Gallego J.R."/>
            <person name="Llorente I."/>
            <person name="Martins Dos Santos V.A."/>
            <person name="Jensen O.N."/>
            <person name="Pelaez A.I."/>
            <person name="Sanchez J."/>
            <person name="Ferrer M."/>
        </authorList>
    </citation>
    <scope>NUCLEOTIDE SEQUENCE</scope>
</reference>
<accession>T0YVA1</accession>
<dbReference type="GO" id="GO:0006428">
    <property type="term" value="P:isoleucyl-tRNA aminoacylation"/>
    <property type="evidence" value="ECO:0007669"/>
    <property type="project" value="TreeGrafter"/>
</dbReference>
<dbReference type="Pfam" id="PF19302">
    <property type="entry name" value="DUF5915"/>
    <property type="match status" value="1"/>
</dbReference>
<gene>
    <name evidence="1" type="ORF">B1A_16821</name>
</gene>
<proteinExistence type="predicted"/>
<dbReference type="PANTHER" id="PTHR42780:SF1">
    <property type="entry name" value="ISOLEUCINE--TRNA LIGASE, CYTOPLASMIC"/>
    <property type="match status" value="1"/>
</dbReference>
<feature type="non-terminal residue" evidence="1">
    <location>
        <position position="234"/>
    </location>
</feature>
<organism evidence="1">
    <name type="scientific">mine drainage metagenome</name>
    <dbReference type="NCBI Taxonomy" id="410659"/>
    <lineage>
        <taxon>unclassified sequences</taxon>
        <taxon>metagenomes</taxon>
        <taxon>ecological metagenomes</taxon>
    </lineage>
</organism>
<dbReference type="GO" id="GO:0005524">
    <property type="term" value="F:ATP binding"/>
    <property type="evidence" value="ECO:0007669"/>
    <property type="project" value="InterPro"/>
</dbReference>
<dbReference type="PANTHER" id="PTHR42780">
    <property type="entry name" value="SOLEUCYL-TRNA SYNTHETASE"/>
    <property type="match status" value="1"/>
</dbReference>
<dbReference type="InterPro" id="IPR009080">
    <property type="entry name" value="tRNAsynth_Ia_anticodon-bd"/>
</dbReference>
<evidence type="ECO:0000313" key="1">
    <source>
        <dbReference type="EMBL" id="EQD39501.1"/>
    </source>
</evidence>
<dbReference type="GO" id="GO:0004822">
    <property type="term" value="F:isoleucine-tRNA ligase activity"/>
    <property type="evidence" value="ECO:0007669"/>
    <property type="project" value="InterPro"/>
</dbReference>